<evidence type="ECO:0000313" key="2">
    <source>
        <dbReference type="Proteomes" id="UP000190476"/>
    </source>
</evidence>
<accession>A0A1U6JQ49</accession>
<dbReference type="OrthoDB" id="1949729at2"/>
<proteinExistence type="predicted"/>
<name>A0A1U6JQ49_9CLOT</name>
<gene>
    <name evidence="1" type="ORF">CCH01_23920</name>
</gene>
<keyword evidence="2" id="KW-1185">Reference proteome</keyword>
<dbReference type="EMBL" id="LT799839">
    <property type="protein sequence ID" value="SLK22398.1"/>
    <property type="molecule type" value="Genomic_DNA"/>
</dbReference>
<organism evidence="1 2">
    <name type="scientific">Clostridium chauvoei JF4335</name>
    <dbReference type="NCBI Taxonomy" id="1351755"/>
    <lineage>
        <taxon>Bacteria</taxon>
        <taxon>Bacillati</taxon>
        <taxon>Bacillota</taxon>
        <taxon>Clostridia</taxon>
        <taxon>Eubacteriales</taxon>
        <taxon>Clostridiaceae</taxon>
        <taxon>Clostridium</taxon>
    </lineage>
</organism>
<dbReference type="RefSeq" id="WP_079481654.1">
    <property type="nucleotide sequence ID" value="NZ_CBML010000001.1"/>
</dbReference>
<sequence length="557" mass="64923">MRYIGPFFRMNSLSQKEISGQLFYLSKEAIRTLVLESKCGLVSSIKSYKRMSSSIDITTLNSFSPLLCIYKKSSPNYIHSKNSNGFDEDTFKKDINPTTNALMTLNVLELISYYRHFENVDKGNYSLSQIYKKLAKDQLEFYSINLRNAEGVFVEKKNISENNYKGFNLVDKSKKFKFSDQAFMMIAYYSYATKFPEESISEDYKKFSLEILQMLVDFKEKLYECSFEELCKVLTAINIFYKYSNNLDCKMLIVDLTDFLINKFDEKDYYVDALDFTSLLSINLILSYKHTGIITFSDKATEILNRLTDLYDDDKEIFLKLSGKKELKYSCFDIVFYFLAFNMYANTFNNYNEYKHMLSALYKKYFINSGLIPTWPTAPTLDDYERYRGLTLNSSDMLDESLFRMPSLPSPNSIGVAPIFNKTMNYVKKKDTFSISGSSFDSYKNMFIFYMLILVFKDDFMNEVTLNTNIKEEKQAVKLDDIHKDSLEEDLEITTLDIEDKIISDTEDIEVIAENNNENSIEEIFEEEISQTVISENSSSLIETEIKDDKTSKDHDK</sequence>
<evidence type="ECO:0000313" key="1">
    <source>
        <dbReference type="EMBL" id="SLK22398.1"/>
    </source>
</evidence>
<reference evidence="2" key="1">
    <citation type="submission" date="2017-03" db="EMBL/GenBank/DDBJ databases">
        <authorList>
            <person name="Falquet L."/>
            <person name="Falquet L."/>
        </authorList>
    </citation>
    <scope>NUCLEOTIDE SEQUENCE [LARGE SCALE GENOMIC DNA]</scope>
</reference>
<dbReference type="Proteomes" id="UP000190476">
    <property type="component" value="Chromosome I"/>
</dbReference>
<protein>
    <submittedName>
        <fullName evidence="1">Uncharacterized protein</fullName>
    </submittedName>
</protein>
<dbReference type="STRING" id="1351755.CCH01_23920"/>
<dbReference type="AlphaFoldDB" id="A0A1U6JQ49"/>